<keyword evidence="18" id="KW-0458">Lysosome</keyword>
<evidence type="ECO:0000256" key="15">
    <source>
        <dbReference type="ARBA" id="ARBA00023049"/>
    </source>
</evidence>
<evidence type="ECO:0000256" key="11">
    <source>
        <dbReference type="ARBA" id="ARBA00022801"/>
    </source>
</evidence>
<dbReference type="PANTHER" id="PTHR12053:SF3">
    <property type="entry name" value="CARBOXYPEPTIDASE Q"/>
    <property type="match status" value="1"/>
</dbReference>
<dbReference type="InterPro" id="IPR007484">
    <property type="entry name" value="Peptidase_M28"/>
</dbReference>
<evidence type="ECO:0000256" key="12">
    <source>
        <dbReference type="ARBA" id="ARBA00022824"/>
    </source>
</evidence>
<evidence type="ECO:0000313" key="24">
    <source>
        <dbReference type="EMBL" id="ROR46516.1"/>
    </source>
</evidence>
<keyword evidence="7 24" id="KW-0121">Carboxypeptidase</keyword>
<keyword evidence="13" id="KW-0862">Zinc</keyword>
<dbReference type="OrthoDB" id="345880at2"/>
<sequence>MKRSLVLTVVASLLLVSLSTTAQGAAAPSLSAASPFDAAVDQLLSQQYPQSVVNTINSYGDSAIGFRMAGAPADDAAANYIAAQFTGLGASSVRKEPVPVDEWALKGASVTVAGRTMTASQFPGVPGTNGALMAPIVYVGPGRADDYADVDVTGKLVLVDIEFDDYWFNMTGEEAKRRGAVGVVFTNGANTAPAHADPNGLASDESRWSRTGLPAVFVTTNDGNWLKKRLATNGAVPASVTSKVSVTMHNFANPSSGGVGYNVVAEIPGTDPNAKAIVVSAHHDAYFRGGLDDTAGVAQLLTIAKAMKMSGTQLKRPVIFMATTGEEFGYTDTQYDYLAGAWWAATKSHSSSASDPAQRWTGSDGRIALVINIEDSPQQDSPLIASATSDLAPWFASVAGSSGDLLQGGYYPSQPFTLWQDGATWAAAGVPTVVTVAEDASYEGINHTDRDTSGLIDYAYLGRLAKFYVRTMTSASTALLPHDINGQADELTASVSAADLKAVGANTQAVDALVAAVSKYKAATAAYADRRSSISPARWTAVNDQLTSLERYWYTHLSGFDAGDSSLVFPFQQTLSDIGHLEAAIGLLQGGAANADAAVQELAQVGLTSVGLQFSPDVYTAELKRYLPDYYLRNWGGQVNQFWHVDITDKVRQIEAGDFTGAINGLQCVVANAVGGVNVRGAQTTSVHIDGLDERLRAMTAALNTMTPMVDNLK</sequence>
<keyword evidence="10 21" id="KW-0732">Signal</keyword>
<evidence type="ECO:0000256" key="20">
    <source>
        <dbReference type="ARBA" id="ARBA00033328"/>
    </source>
</evidence>
<dbReference type="PANTHER" id="PTHR12053">
    <property type="entry name" value="PROTEASE FAMILY M28 PLASMA GLUTAMATE CARBOXYPEPTIDASE-RELATED"/>
    <property type="match status" value="1"/>
</dbReference>
<dbReference type="GO" id="GO:0006508">
    <property type="term" value="P:proteolysis"/>
    <property type="evidence" value="ECO:0007669"/>
    <property type="project" value="UniProtKB-KW"/>
</dbReference>
<dbReference type="InterPro" id="IPR003137">
    <property type="entry name" value="PA_domain"/>
</dbReference>
<dbReference type="AlphaFoldDB" id="A0A8G1UM70"/>
<dbReference type="Proteomes" id="UP000267408">
    <property type="component" value="Unassembled WGS sequence"/>
</dbReference>
<keyword evidence="6" id="KW-0964">Secreted</keyword>
<evidence type="ECO:0000256" key="6">
    <source>
        <dbReference type="ARBA" id="ARBA00022525"/>
    </source>
</evidence>
<evidence type="ECO:0000256" key="3">
    <source>
        <dbReference type="ARBA" id="ARBA00004555"/>
    </source>
</evidence>
<reference evidence="24 25" key="1">
    <citation type="submission" date="2018-11" db="EMBL/GenBank/DDBJ databases">
        <title>Sequencing the genomes of 1000 actinobacteria strains.</title>
        <authorList>
            <person name="Klenk H.-P."/>
        </authorList>
    </citation>
    <scope>NUCLEOTIDE SEQUENCE [LARGE SCALE GENOMIC DNA]</scope>
    <source>
        <strain evidence="24 25">DSM 44780</strain>
    </source>
</reference>
<evidence type="ECO:0000256" key="16">
    <source>
        <dbReference type="ARBA" id="ARBA00023145"/>
    </source>
</evidence>
<evidence type="ECO:0000256" key="17">
    <source>
        <dbReference type="ARBA" id="ARBA00023180"/>
    </source>
</evidence>
<protein>
    <recommendedName>
        <fullName evidence="5">Carboxypeptidase Q</fullName>
    </recommendedName>
    <alternativeName>
        <fullName evidence="20">Plasma glutamate carboxypeptidase</fullName>
    </alternativeName>
</protein>
<evidence type="ECO:0000313" key="25">
    <source>
        <dbReference type="Proteomes" id="UP000267408"/>
    </source>
</evidence>
<dbReference type="GO" id="GO:0005576">
    <property type="term" value="C:extracellular region"/>
    <property type="evidence" value="ECO:0007669"/>
    <property type="project" value="UniProtKB-SubCell"/>
</dbReference>
<evidence type="ECO:0000256" key="18">
    <source>
        <dbReference type="ARBA" id="ARBA00023228"/>
    </source>
</evidence>
<keyword evidence="14" id="KW-0333">Golgi apparatus</keyword>
<keyword evidence="9" id="KW-0479">Metal-binding</keyword>
<feature type="domain" description="Peptidase M28" evidence="23">
    <location>
        <begin position="262"/>
        <end position="467"/>
    </location>
</feature>
<dbReference type="SUPFAM" id="SSF53187">
    <property type="entry name" value="Zn-dependent exopeptidases"/>
    <property type="match status" value="1"/>
</dbReference>
<evidence type="ECO:0000256" key="8">
    <source>
        <dbReference type="ARBA" id="ARBA00022670"/>
    </source>
</evidence>
<accession>A0A8G1UM70</accession>
<evidence type="ECO:0000256" key="7">
    <source>
        <dbReference type="ARBA" id="ARBA00022645"/>
    </source>
</evidence>
<keyword evidence="11" id="KW-0378">Hydrolase</keyword>
<gene>
    <name evidence="24" type="ORF">EDD39_4791</name>
</gene>
<dbReference type="Gene3D" id="3.50.30.30">
    <property type="match status" value="1"/>
</dbReference>
<dbReference type="Gene3D" id="3.40.630.10">
    <property type="entry name" value="Zn peptidases"/>
    <property type="match status" value="1"/>
</dbReference>
<proteinExistence type="predicted"/>
<evidence type="ECO:0000256" key="13">
    <source>
        <dbReference type="ARBA" id="ARBA00022833"/>
    </source>
</evidence>
<evidence type="ECO:0000256" key="21">
    <source>
        <dbReference type="SAM" id="SignalP"/>
    </source>
</evidence>
<keyword evidence="16" id="KW-0865">Zymogen</keyword>
<evidence type="ECO:0000256" key="10">
    <source>
        <dbReference type="ARBA" id="ARBA00022729"/>
    </source>
</evidence>
<keyword evidence="15" id="KW-0482">Metalloprotease</keyword>
<keyword evidence="12" id="KW-0256">Endoplasmic reticulum</keyword>
<dbReference type="GO" id="GO:0046872">
    <property type="term" value="F:metal ion binding"/>
    <property type="evidence" value="ECO:0007669"/>
    <property type="project" value="UniProtKB-KW"/>
</dbReference>
<dbReference type="InterPro" id="IPR046450">
    <property type="entry name" value="PA_dom_sf"/>
</dbReference>
<name>A0A8G1UM70_9ACTN</name>
<feature type="chain" id="PRO_5039718354" description="Carboxypeptidase Q" evidence="21">
    <location>
        <begin position="23"/>
        <end position="714"/>
    </location>
</feature>
<keyword evidence="17" id="KW-0325">Glycoprotein</keyword>
<dbReference type="GO" id="GO:0070573">
    <property type="term" value="F:metallodipeptidase activity"/>
    <property type="evidence" value="ECO:0007669"/>
    <property type="project" value="InterPro"/>
</dbReference>
<dbReference type="SUPFAM" id="SSF52025">
    <property type="entry name" value="PA domain"/>
    <property type="match status" value="1"/>
</dbReference>
<feature type="domain" description="PA" evidence="22">
    <location>
        <begin position="134"/>
        <end position="226"/>
    </location>
</feature>
<evidence type="ECO:0000256" key="2">
    <source>
        <dbReference type="ARBA" id="ARBA00004371"/>
    </source>
</evidence>
<dbReference type="EMBL" id="RJVJ01000001">
    <property type="protein sequence ID" value="ROR46516.1"/>
    <property type="molecule type" value="Genomic_DNA"/>
</dbReference>
<evidence type="ECO:0000256" key="19">
    <source>
        <dbReference type="ARBA" id="ARBA00025833"/>
    </source>
</evidence>
<dbReference type="GO" id="GO:0004180">
    <property type="term" value="F:carboxypeptidase activity"/>
    <property type="evidence" value="ECO:0007669"/>
    <property type="project" value="UniProtKB-KW"/>
</dbReference>
<evidence type="ECO:0000256" key="14">
    <source>
        <dbReference type="ARBA" id="ARBA00023034"/>
    </source>
</evidence>
<evidence type="ECO:0000256" key="9">
    <source>
        <dbReference type="ARBA" id="ARBA00022723"/>
    </source>
</evidence>
<evidence type="ECO:0000256" key="1">
    <source>
        <dbReference type="ARBA" id="ARBA00004240"/>
    </source>
</evidence>
<keyword evidence="8" id="KW-0645">Protease</keyword>
<dbReference type="InterPro" id="IPR039866">
    <property type="entry name" value="CPQ"/>
</dbReference>
<organism evidence="24 25">
    <name type="scientific">Kitasatospora cineracea</name>
    <dbReference type="NCBI Taxonomy" id="88074"/>
    <lineage>
        <taxon>Bacteria</taxon>
        <taxon>Bacillati</taxon>
        <taxon>Actinomycetota</taxon>
        <taxon>Actinomycetes</taxon>
        <taxon>Kitasatosporales</taxon>
        <taxon>Streptomycetaceae</taxon>
        <taxon>Kitasatospora</taxon>
    </lineage>
</organism>
<dbReference type="GO" id="GO:0005764">
    <property type="term" value="C:lysosome"/>
    <property type="evidence" value="ECO:0007669"/>
    <property type="project" value="UniProtKB-SubCell"/>
</dbReference>
<evidence type="ECO:0000256" key="5">
    <source>
        <dbReference type="ARBA" id="ARBA00014116"/>
    </source>
</evidence>
<comment type="caution">
    <text evidence="24">The sequence shown here is derived from an EMBL/GenBank/DDBJ whole genome shotgun (WGS) entry which is preliminary data.</text>
</comment>
<dbReference type="Pfam" id="PF04389">
    <property type="entry name" value="Peptidase_M28"/>
    <property type="match status" value="1"/>
</dbReference>
<comment type="subunit">
    <text evidence="19">Homodimer. The monomeric form is inactive while the homodimer is active.</text>
</comment>
<comment type="subcellular location">
    <subcellularLocation>
        <location evidence="1">Endoplasmic reticulum</location>
    </subcellularLocation>
    <subcellularLocation>
        <location evidence="3">Golgi apparatus</location>
    </subcellularLocation>
    <subcellularLocation>
        <location evidence="2">Lysosome</location>
    </subcellularLocation>
    <subcellularLocation>
        <location evidence="4">Secreted</location>
    </subcellularLocation>
</comment>
<feature type="signal peptide" evidence="21">
    <location>
        <begin position="1"/>
        <end position="22"/>
    </location>
</feature>
<evidence type="ECO:0000256" key="4">
    <source>
        <dbReference type="ARBA" id="ARBA00004613"/>
    </source>
</evidence>
<dbReference type="Pfam" id="PF02225">
    <property type="entry name" value="PA"/>
    <property type="match status" value="1"/>
</dbReference>
<evidence type="ECO:0000259" key="23">
    <source>
        <dbReference type="Pfam" id="PF04389"/>
    </source>
</evidence>
<evidence type="ECO:0000259" key="22">
    <source>
        <dbReference type="Pfam" id="PF02225"/>
    </source>
</evidence>